<dbReference type="Gene3D" id="2.60.40.1630">
    <property type="entry name" value="bacillus anthracis domain"/>
    <property type="match status" value="1"/>
</dbReference>
<sequence>MTCYDIGLIQAYIDGELSLDTRKKLIQHLDTCEECQKSLLEISKLNQWENLILDEECIHSTQEVKIDVEQAWKTFESHSQLKNVSDINHKIEKKKGMFTNMNKKSKRLVYTAAAVAGLFTTAMIPQVQAAAANIASYFSNVVLNDTVVNEGMVENDVTQDMTKNGQFTPISEKITDQGITVHFKELYVADQRISVHYTIEKDDGSLVPYEFDTTGLDLKSDGKVNGQQIQGTDGLPFELMAAGKKLDAVGVRDTEGVVTFVVFESNKESFNQPLTLDVDINRIGKAAGSWKGQIQIDPAKLKNKTN</sequence>
<feature type="domain" description="DUF4179" evidence="4">
    <location>
        <begin position="103"/>
        <end position="200"/>
    </location>
</feature>
<feature type="domain" description="Putative zinc-finger" evidence="3">
    <location>
        <begin position="8"/>
        <end position="36"/>
    </location>
</feature>
<organism evidence="5 6">
    <name type="scientific">Brevibacillus laterosporus</name>
    <name type="common">Bacillus laterosporus</name>
    <dbReference type="NCBI Taxonomy" id="1465"/>
    <lineage>
        <taxon>Bacteria</taxon>
        <taxon>Bacillati</taxon>
        <taxon>Bacillota</taxon>
        <taxon>Bacilli</taxon>
        <taxon>Bacillales</taxon>
        <taxon>Paenibacillaceae</taxon>
        <taxon>Brevibacillus</taxon>
    </lineage>
</organism>
<dbReference type="Proteomes" id="UP000319432">
    <property type="component" value="Chromosome"/>
</dbReference>
<dbReference type="InterPro" id="IPR025436">
    <property type="entry name" value="DUF4179"/>
</dbReference>
<dbReference type="Gene3D" id="1.10.10.1320">
    <property type="entry name" value="Anti-sigma factor, zinc-finger domain"/>
    <property type="match status" value="1"/>
</dbReference>
<protein>
    <recommendedName>
        <fullName evidence="2">Anti-sigma-W factor RsiW</fullName>
    </recommendedName>
</protein>
<evidence type="ECO:0000256" key="2">
    <source>
        <dbReference type="ARBA" id="ARBA00024438"/>
    </source>
</evidence>
<evidence type="ECO:0000259" key="3">
    <source>
        <dbReference type="Pfam" id="PF13490"/>
    </source>
</evidence>
<dbReference type="InterPro" id="IPR041916">
    <property type="entry name" value="Anti_sigma_zinc_sf"/>
</dbReference>
<evidence type="ECO:0000259" key="4">
    <source>
        <dbReference type="Pfam" id="PF13786"/>
    </source>
</evidence>
<dbReference type="Pfam" id="PF13490">
    <property type="entry name" value="zf-HC2"/>
    <property type="match status" value="1"/>
</dbReference>
<evidence type="ECO:0000313" key="5">
    <source>
        <dbReference type="EMBL" id="QDX93160.1"/>
    </source>
</evidence>
<dbReference type="OrthoDB" id="2563989at2"/>
<evidence type="ECO:0000256" key="1">
    <source>
        <dbReference type="ARBA" id="ARBA00024353"/>
    </source>
</evidence>
<keyword evidence="6" id="KW-1185">Reference proteome</keyword>
<name>A0A502HHB7_BRELA</name>
<gene>
    <name evidence="5" type="ORF">EEL30_13095</name>
</gene>
<evidence type="ECO:0000313" key="6">
    <source>
        <dbReference type="Proteomes" id="UP000319432"/>
    </source>
</evidence>
<proteinExistence type="inferred from homology"/>
<dbReference type="AlphaFoldDB" id="A0A502HHB7"/>
<accession>A0A502HHB7</accession>
<comment type="similarity">
    <text evidence="1">Belongs to the zinc-associated anti-sigma factor (ZAS) superfamily. Anti-sigma-W factor family.</text>
</comment>
<dbReference type="InterPro" id="IPR027383">
    <property type="entry name" value="Znf_put"/>
</dbReference>
<dbReference type="EMBL" id="CP033464">
    <property type="protein sequence ID" value="QDX93160.1"/>
    <property type="molecule type" value="Genomic_DNA"/>
</dbReference>
<reference evidence="5 6" key="1">
    <citation type="submission" date="2018-11" db="EMBL/GenBank/DDBJ databases">
        <title>Phylogenetic determinants of toxin gene distribution in genomes of Brevibacillus laterosporus.</title>
        <authorList>
            <person name="Glare T.R."/>
            <person name="Durrant A."/>
            <person name="Berry C."/>
            <person name="Palma L."/>
            <person name="Ormskirk M."/>
            <person name="Cox M.O."/>
        </authorList>
    </citation>
    <scope>NUCLEOTIDE SEQUENCE [LARGE SCALE GENOMIC DNA]</scope>
    <source>
        <strain evidence="5 6">1821L</strain>
    </source>
</reference>
<dbReference type="Pfam" id="PF13786">
    <property type="entry name" value="DUF4179"/>
    <property type="match status" value="1"/>
</dbReference>